<dbReference type="InterPro" id="IPR047655">
    <property type="entry name" value="Transpos_IS630-like"/>
</dbReference>
<feature type="domain" description="Tc1-like transposase DDE" evidence="1">
    <location>
        <begin position="153"/>
        <end position="272"/>
    </location>
</feature>
<protein>
    <submittedName>
        <fullName evidence="2">IS630 family transposase</fullName>
    </submittedName>
</protein>
<dbReference type="InterPro" id="IPR036397">
    <property type="entry name" value="RNaseH_sf"/>
</dbReference>
<dbReference type="InterPro" id="IPR038717">
    <property type="entry name" value="Tc1-like_DDE_dom"/>
</dbReference>
<gene>
    <name evidence="2" type="ORF">NZD86_03095</name>
</gene>
<evidence type="ECO:0000313" key="3">
    <source>
        <dbReference type="Proteomes" id="UP001164803"/>
    </source>
</evidence>
<dbReference type="RefSeq" id="WP_268045032.1">
    <property type="nucleotide sequence ID" value="NZ_CP104064.1"/>
</dbReference>
<dbReference type="Proteomes" id="UP001164803">
    <property type="component" value="Chromosome"/>
</dbReference>
<name>A0ABY6Z5D4_9BACL</name>
<dbReference type="Pfam" id="PF13358">
    <property type="entry name" value="DDE_3"/>
    <property type="match status" value="1"/>
</dbReference>
<organism evidence="2 3">
    <name type="scientific">Alicyclobacillus dauci</name>
    <dbReference type="NCBI Taxonomy" id="1475485"/>
    <lineage>
        <taxon>Bacteria</taxon>
        <taxon>Bacillati</taxon>
        <taxon>Bacillota</taxon>
        <taxon>Bacilli</taxon>
        <taxon>Bacillales</taxon>
        <taxon>Alicyclobacillaceae</taxon>
        <taxon>Alicyclobacillus</taxon>
    </lineage>
</organism>
<sequence>MDDLPRSGRPPEITPEAQAWIISLACQKPKDLGYSYELWTIRLLAKHIQEHAVSAGHECASRISAGTISKMLSANDIKPHKVRYYLEKRDPDFDEKMAQVLCVYQQVQFMLDEEENAFYTTTTVSYDEKPGIQAIGNTAPDLPPQPGQHSSVGRDHEYVRYGTLSLLAGIDLITGEVIGSLEDRHRSREFVAFLKKLDAHYPLEWKIQMILDNHSAHTSKETQAYLETVPNRFVFVFTPKHASWLNIIESFFAKMTKSMLRHIRVSSKEELRQRIEMYLHEVNQSPVQFHWRYGLESKTQQPG</sequence>
<evidence type="ECO:0000259" key="1">
    <source>
        <dbReference type="Pfam" id="PF13358"/>
    </source>
</evidence>
<dbReference type="SUPFAM" id="SSF53098">
    <property type="entry name" value="Ribonuclease H-like"/>
    <property type="match status" value="1"/>
</dbReference>
<evidence type="ECO:0000313" key="2">
    <source>
        <dbReference type="EMBL" id="WAH37536.1"/>
    </source>
</evidence>
<proteinExistence type="predicted"/>
<dbReference type="NCBIfam" id="NF033545">
    <property type="entry name" value="transpos_IS630"/>
    <property type="match status" value="1"/>
</dbReference>
<dbReference type="EMBL" id="CP104064">
    <property type="protein sequence ID" value="WAH37536.1"/>
    <property type="molecule type" value="Genomic_DNA"/>
</dbReference>
<reference evidence="2" key="1">
    <citation type="submission" date="2022-08" db="EMBL/GenBank/DDBJ databases">
        <title>Alicyclobacillus dauci DSM2870, complete genome.</title>
        <authorList>
            <person name="Wang Q."/>
            <person name="Cai R."/>
            <person name="Wang Z."/>
        </authorList>
    </citation>
    <scope>NUCLEOTIDE SEQUENCE</scope>
    <source>
        <strain evidence="2">DSM 28700</strain>
    </source>
</reference>
<accession>A0ABY6Z5D4</accession>
<dbReference type="InterPro" id="IPR012337">
    <property type="entry name" value="RNaseH-like_sf"/>
</dbReference>
<dbReference type="Pfam" id="PF13565">
    <property type="entry name" value="HTH_32"/>
    <property type="match status" value="1"/>
</dbReference>
<keyword evidence="3" id="KW-1185">Reference proteome</keyword>
<dbReference type="Gene3D" id="3.30.420.10">
    <property type="entry name" value="Ribonuclease H-like superfamily/Ribonuclease H"/>
    <property type="match status" value="1"/>
</dbReference>